<dbReference type="GeneID" id="27353099"/>
<protein>
    <recommendedName>
        <fullName evidence="2">Cupin type-2 domain-containing protein</fullName>
    </recommendedName>
</protein>
<evidence type="ECO:0000313" key="3">
    <source>
        <dbReference type="EMBL" id="KIW48443.1"/>
    </source>
</evidence>
<dbReference type="Gene3D" id="2.60.120.10">
    <property type="entry name" value="Jelly Rolls"/>
    <property type="match status" value="1"/>
</dbReference>
<dbReference type="VEuPathDB" id="FungiDB:PV06_01025"/>
<dbReference type="RefSeq" id="XP_016268659.1">
    <property type="nucleotide sequence ID" value="XM_016401606.1"/>
</dbReference>
<evidence type="ECO:0000256" key="1">
    <source>
        <dbReference type="SAM" id="MobiDB-lite"/>
    </source>
</evidence>
<dbReference type="OrthoDB" id="5840532at2759"/>
<dbReference type="InterPro" id="IPR011051">
    <property type="entry name" value="RmlC_Cupin_sf"/>
</dbReference>
<evidence type="ECO:0000313" key="4">
    <source>
        <dbReference type="Proteomes" id="UP000053342"/>
    </source>
</evidence>
<dbReference type="SUPFAM" id="SSF51182">
    <property type="entry name" value="RmlC-like cupins"/>
    <property type="match status" value="1"/>
</dbReference>
<name>A0A0D2DZC0_9EURO</name>
<dbReference type="CDD" id="cd02231">
    <property type="entry name" value="cupin_BLL6423-like"/>
    <property type="match status" value="1"/>
</dbReference>
<dbReference type="InterPro" id="IPR014710">
    <property type="entry name" value="RmlC-like_jellyroll"/>
</dbReference>
<accession>A0A0D2DZC0</accession>
<dbReference type="Pfam" id="PF07883">
    <property type="entry name" value="Cupin_2"/>
    <property type="match status" value="1"/>
</dbReference>
<dbReference type="STRING" id="215243.A0A0D2DZC0"/>
<dbReference type="PANTHER" id="PTHR36156">
    <property type="entry name" value="SLR2101 PROTEIN"/>
    <property type="match status" value="1"/>
</dbReference>
<dbReference type="PANTHER" id="PTHR36156:SF2">
    <property type="entry name" value="CUPIN TYPE-2 DOMAIN-CONTAINING PROTEIN"/>
    <property type="match status" value="1"/>
</dbReference>
<keyword evidence="4" id="KW-1185">Reference proteome</keyword>
<dbReference type="AlphaFoldDB" id="A0A0D2DZC0"/>
<evidence type="ECO:0000259" key="2">
    <source>
        <dbReference type="Pfam" id="PF07883"/>
    </source>
</evidence>
<reference evidence="3 4" key="1">
    <citation type="submission" date="2015-01" db="EMBL/GenBank/DDBJ databases">
        <title>The Genome Sequence of Exophiala oligosperma CBS72588.</title>
        <authorList>
            <consortium name="The Broad Institute Genomics Platform"/>
            <person name="Cuomo C."/>
            <person name="de Hoog S."/>
            <person name="Gorbushina A."/>
            <person name="Stielow B."/>
            <person name="Teixiera M."/>
            <person name="Abouelleil A."/>
            <person name="Chapman S.B."/>
            <person name="Priest M."/>
            <person name="Young S.K."/>
            <person name="Wortman J."/>
            <person name="Nusbaum C."/>
            <person name="Birren B."/>
        </authorList>
    </citation>
    <scope>NUCLEOTIDE SEQUENCE [LARGE SCALE GENOMIC DNA]</scope>
    <source>
        <strain evidence="3 4">CBS 72588</strain>
    </source>
</reference>
<proteinExistence type="predicted"/>
<dbReference type="EMBL" id="KN847332">
    <property type="protein sequence ID" value="KIW48443.1"/>
    <property type="molecule type" value="Genomic_DNA"/>
</dbReference>
<feature type="region of interest" description="Disordered" evidence="1">
    <location>
        <begin position="1"/>
        <end position="25"/>
    </location>
</feature>
<dbReference type="InterPro" id="IPR047142">
    <property type="entry name" value="OryJ/VirC-like"/>
</dbReference>
<organism evidence="3 4">
    <name type="scientific">Exophiala oligosperma</name>
    <dbReference type="NCBI Taxonomy" id="215243"/>
    <lineage>
        <taxon>Eukaryota</taxon>
        <taxon>Fungi</taxon>
        <taxon>Dikarya</taxon>
        <taxon>Ascomycota</taxon>
        <taxon>Pezizomycotina</taxon>
        <taxon>Eurotiomycetes</taxon>
        <taxon>Chaetothyriomycetidae</taxon>
        <taxon>Chaetothyriales</taxon>
        <taxon>Herpotrichiellaceae</taxon>
        <taxon>Exophiala</taxon>
    </lineage>
</organism>
<sequence>MASSSDPISKHTATNGATPLRDTTTYITGHNKKDYTAIYESVRPAEWQPIKETNHFNVSFTTSEMPVCMDDDKDIEQHDRVMASNTLGLVRPNGTVCRTVDFAPAGEALMHRTKSLDYGIVVEGEIELHLDSGEVKTLKRGDVAVQRGTMHAWKNSSPTQWARMIFVLQDSTPVKVGDKILGEDLGHAKGVIPDSGNQ</sequence>
<feature type="domain" description="Cupin type-2" evidence="2">
    <location>
        <begin position="100"/>
        <end position="166"/>
    </location>
</feature>
<dbReference type="Proteomes" id="UP000053342">
    <property type="component" value="Unassembled WGS sequence"/>
</dbReference>
<dbReference type="InterPro" id="IPR013096">
    <property type="entry name" value="Cupin_2"/>
</dbReference>
<dbReference type="HOGENOM" id="CLU_096188_0_1_1"/>
<gene>
    <name evidence="3" type="ORF">PV06_01025</name>
</gene>